<evidence type="ECO:0000313" key="2">
    <source>
        <dbReference type="Proteomes" id="UP000660708"/>
    </source>
</evidence>
<keyword evidence="2" id="KW-1185">Reference proteome</keyword>
<comment type="caution">
    <text evidence="1">The sequence shown here is derived from an EMBL/GenBank/DDBJ whole genome shotgun (WGS) entry which is preliminary data.</text>
</comment>
<dbReference type="EMBL" id="AQHF01000021">
    <property type="protein sequence ID" value="MBE0346396.1"/>
    <property type="molecule type" value="Genomic_DNA"/>
</dbReference>
<name>A0A8I0T3H9_9GAMM</name>
<dbReference type="RefSeq" id="WP_147389496.1">
    <property type="nucleotide sequence ID" value="NZ_AQHF01000021.1"/>
</dbReference>
<proteinExistence type="predicted"/>
<dbReference type="Proteomes" id="UP000660708">
    <property type="component" value="Unassembled WGS sequence"/>
</dbReference>
<sequence>MRDLVALFAAIFSIFVYSADLKIEVVSDYDPDRQTAPNDLATQLLIKLERSLGNAMTMSFIAASRAREWRELSQNPNACLYNKVKTAEREQVAVFTDLPLMSFPANRLILRNQKEIPDIVSLATVIDRGLRIGVSDGRSYGNKIDNLISQHKDTFWFAEGNQSAYRLRAMLSQGKLDGIIEYSSVFIAEHPSAHSLNQYSFHAITEADFTIFGYIACARSDEGKAAIRLFQQALSEPRMQAKIIDAHKGLFFELEEPYIIQSLENAFSVQQ</sequence>
<gene>
    <name evidence="1" type="ORF">PPEP_a3606</name>
</gene>
<evidence type="ECO:0000313" key="1">
    <source>
        <dbReference type="EMBL" id="MBE0346396.1"/>
    </source>
</evidence>
<organism evidence="1 2">
    <name type="scientific">Pseudoalteromonas peptidolytica F12-50-A1</name>
    <dbReference type="NCBI Taxonomy" id="1315280"/>
    <lineage>
        <taxon>Bacteria</taxon>
        <taxon>Pseudomonadati</taxon>
        <taxon>Pseudomonadota</taxon>
        <taxon>Gammaproteobacteria</taxon>
        <taxon>Alteromonadales</taxon>
        <taxon>Pseudoalteromonadaceae</taxon>
        <taxon>Pseudoalteromonas</taxon>
    </lineage>
</organism>
<dbReference type="AlphaFoldDB" id="A0A8I0T3H9"/>
<protein>
    <recommendedName>
        <fullName evidence="3">Solute-binding protein family 3/N-terminal domain-containing protein</fullName>
    </recommendedName>
</protein>
<evidence type="ECO:0008006" key="3">
    <source>
        <dbReference type="Google" id="ProtNLM"/>
    </source>
</evidence>
<dbReference type="SUPFAM" id="SSF53850">
    <property type="entry name" value="Periplasmic binding protein-like II"/>
    <property type="match status" value="1"/>
</dbReference>
<accession>A0A8I0T3H9</accession>
<reference evidence="1 2" key="1">
    <citation type="submission" date="2015-06" db="EMBL/GenBank/DDBJ databases">
        <title>Genome sequence of Pseudoalteromonas peptidolytica.</title>
        <authorList>
            <person name="Xie B.-B."/>
            <person name="Rong J.-C."/>
            <person name="Qin Q.-L."/>
            <person name="Zhang Y.-Z."/>
        </authorList>
    </citation>
    <scope>NUCLEOTIDE SEQUENCE [LARGE SCALE GENOMIC DNA]</scope>
    <source>
        <strain evidence="1 2">F12-50-A1</strain>
    </source>
</reference>
<dbReference type="Gene3D" id="3.40.190.10">
    <property type="entry name" value="Periplasmic binding protein-like II"/>
    <property type="match status" value="1"/>
</dbReference>